<accession>A0A914DUB9</accession>
<organism evidence="1 2">
    <name type="scientific">Acrobeloides nanus</name>
    <dbReference type="NCBI Taxonomy" id="290746"/>
    <lineage>
        <taxon>Eukaryota</taxon>
        <taxon>Metazoa</taxon>
        <taxon>Ecdysozoa</taxon>
        <taxon>Nematoda</taxon>
        <taxon>Chromadorea</taxon>
        <taxon>Rhabditida</taxon>
        <taxon>Tylenchina</taxon>
        <taxon>Cephalobomorpha</taxon>
        <taxon>Cephaloboidea</taxon>
        <taxon>Cephalobidae</taxon>
        <taxon>Acrobeloides</taxon>
    </lineage>
</organism>
<keyword evidence="1" id="KW-1185">Reference proteome</keyword>
<evidence type="ECO:0000313" key="1">
    <source>
        <dbReference type="Proteomes" id="UP000887540"/>
    </source>
</evidence>
<protein>
    <submittedName>
        <fullName evidence="2">Uncharacterized protein</fullName>
    </submittedName>
</protein>
<dbReference type="WBParaSite" id="ACRNAN_scaffold3818.g28318.t1">
    <property type="protein sequence ID" value="ACRNAN_scaffold3818.g28318.t1"/>
    <property type="gene ID" value="ACRNAN_scaffold3818.g28318"/>
</dbReference>
<sequence length="178" mass="19807">MFIAVSSQIQTIVIAFRGTNGASQFLDELKDGYTMNITTDGRTRVNGYFYQSMLNMWSYAGGCQSDNTNDYYQHPQEIWYHGSSTNNYQMGNSYTVCSETDGEDNSCSDSISDLRFVFQNGGVVHTHYFDVDISTFGGNSCVYTNSTSNVPPQEASSSTTSFNIAIFIISLISLYFKA</sequence>
<dbReference type="Proteomes" id="UP000887540">
    <property type="component" value="Unplaced"/>
</dbReference>
<dbReference type="InterPro" id="IPR029058">
    <property type="entry name" value="AB_hydrolase_fold"/>
</dbReference>
<name>A0A914DUB9_9BILA</name>
<evidence type="ECO:0000313" key="2">
    <source>
        <dbReference type="WBParaSite" id="ACRNAN_scaffold3818.g28318.t1"/>
    </source>
</evidence>
<reference evidence="2" key="1">
    <citation type="submission" date="2022-11" db="UniProtKB">
        <authorList>
            <consortium name="WormBaseParasite"/>
        </authorList>
    </citation>
    <scope>IDENTIFICATION</scope>
</reference>
<dbReference type="AlphaFoldDB" id="A0A914DUB9"/>
<dbReference type="PANTHER" id="PTHR45908">
    <property type="entry name" value="PROTEIN CBG11750-RELATED"/>
    <property type="match status" value="1"/>
</dbReference>
<dbReference type="Gene3D" id="3.40.50.1820">
    <property type="entry name" value="alpha/beta hydrolase"/>
    <property type="match status" value="1"/>
</dbReference>
<proteinExistence type="predicted"/>
<dbReference type="PANTHER" id="PTHR45908:SF6">
    <property type="entry name" value="FUNGAL LIPASE-LIKE DOMAIN-CONTAINING PROTEIN"/>
    <property type="match status" value="1"/>
</dbReference>